<dbReference type="AlphaFoldDB" id="A0A4V2K9V7"/>
<proteinExistence type="predicted"/>
<dbReference type="EMBL" id="ML145084">
    <property type="protein sequence ID" value="TBU65388.1"/>
    <property type="molecule type" value="Genomic_DNA"/>
</dbReference>
<evidence type="ECO:0000313" key="3">
    <source>
        <dbReference type="Proteomes" id="UP000292082"/>
    </source>
</evidence>
<accession>A0A4V2K9V7</accession>
<evidence type="ECO:0000313" key="2">
    <source>
        <dbReference type="EMBL" id="TBU65388.1"/>
    </source>
</evidence>
<feature type="region of interest" description="Disordered" evidence="1">
    <location>
        <begin position="127"/>
        <end position="156"/>
    </location>
</feature>
<evidence type="ECO:0000256" key="1">
    <source>
        <dbReference type="SAM" id="MobiDB-lite"/>
    </source>
</evidence>
<organism evidence="2 3">
    <name type="scientific">Dichomitus squalens</name>
    <dbReference type="NCBI Taxonomy" id="114155"/>
    <lineage>
        <taxon>Eukaryota</taxon>
        <taxon>Fungi</taxon>
        <taxon>Dikarya</taxon>
        <taxon>Basidiomycota</taxon>
        <taxon>Agaricomycotina</taxon>
        <taxon>Agaricomycetes</taxon>
        <taxon>Polyporales</taxon>
        <taxon>Polyporaceae</taxon>
        <taxon>Dichomitus</taxon>
    </lineage>
</organism>
<protein>
    <submittedName>
        <fullName evidence="2">Uncharacterized protein</fullName>
    </submittedName>
</protein>
<dbReference type="Proteomes" id="UP000292082">
    <property type="component" value="Unassembled WGS sequence"/>
</dbReference>
<sequence>MPPSGCYPIPSFSLADALQGQGAPSSQLTLLRYLTSSTMRVLSGLSCRRHLPGGSPHSAHGDARATALAALAANNTTGHSIPSATTRHGAIAYARASISFDAPGSPHSLPSRLPAHPPRWYSWLPARPTRRARDDSVRQRRASEEHALPPLHTTRT</sequence>
<feature type="compositionally biased region" description="Basic and acidic residues" evidence="1">
    <location>
        <begin position="131"/>
        <end position="147"/>
    </location>
</feature>
<gene>
    <name evidence="2" type="ORF">BD310DRAFT_6474</name>
</gene>
<name>A0A4V2K9V7_9APHY</name>
<keyword evidence="3" id="KW-1185">Reference proteome</keyword>
<reference evidence="2 3" key="1">
    <citation type="submission" date="2019-01" db="EMBL/GenBank/DDBJ databases">
        <title>Draft genome sequences of three monokaryotic isolates of the white-rot basidiomycete fungus Dichomitus squalens.</title>
        <authorList>
            <consortium name="DOE Joint Genome Institute"/>
            <person name="Lopez S.C."/>
            <person name="Andreopoulos B."/>
            <person name="Pangilinan J."/>
            <person name="Lipzen A."/>
            <person name="Riley R."/>
            <person name="Ahrendt S."/>
            <person name="Ng V."/>
            <person name="Barry K."/>
            <person name="Daum C."/>
            <person name="Grigoriev I.V."/>
            <person name="Hilden K.S."/>
            <person name="Makela M.R."/>
            <person name="de Vries R.P."/>
        </authorList>
    </citation>
    <scope>NUCLEOTIDE SEQUENCE [LARGE SCALE GENOMIC DNA]</scope>
    <source>
        <strain evidence="2 3">CBS 464.89</strain>
    </source>
</reference>